<keyword evidence="3" id="KW-0949">S-adenosyl-L-methionine</keyword>
<keyword evidence="5" id="KW-0862">Zinc</keyword>
<dbReference type="PANTHER" id="PTHR30557:SF1">
    <property type="entry name" value="PHOSPHOMETHYLPYRIMIDINE SYNTHASE, CHLOROPLASTIC"/>
    <property type="match status" value="1"/>
</dbReference>
<evidence type="ECO:0000256" key="4">
    <source>
        <dbReference type="ARBA" id="ARBA00022723"/>
    </source>
</evidence>
<organism evidence="10">
    <name type="scientific">Fundidesulfovibrio putealis</name>
    <dbReference type="NCBI Taxonomy" id="270496"/>
    <lineage>
        <taxon>Bacteria</taxon>
        <taxon>Pseudomonadati</taxon>
        <taxon>Thermodesulfobacteriota</taxon>
        <taxon>Desulfovibrionia</taxon>
        <taxon>Desulfovibrionales</taxon>
        <taxon>Desulfovibrionaceae</taxon>
        <taxon>Fundidesulfovibrio</taxon>
    </lineage>
</organism>
<dbReference type="PANTHER" id="PTHR30557">
    <property type="entry name" value="THIAMINE BIOSYNTHESIS PROTEIN THIC"/>
    <property type="match status" value="1"/>
</dbReference>
<keyword evidence="6" id="KW-0408">Iron</keyword>
<evidence type="ECO:0000256" key="3">
    <source>
        <dbReference type="ARBA" id="ARBA00022691"/>
    </source>
</evidence>
<sequence>MSLIEKNAIVSALLHSNGAALAAYEHMTPDAIAAGLNAGHMTLLGNPAHKNVSPTLIGQPGRVKVNANIGTSPMINNVEMEIQKLRLAEKAGAHTVMDLSTAGDLDQVRVRILEASPLPLGTVPLYSVAQPYVARGQDPSDFSEQELFEEIEKEARQGVDFMTLHCGVTERGASLATDGRRILGIVSRGGSLLARWMKRHRKENPLLEGYDRLLDICLEHNVTISLGDGLRPGAGADAGDAAQWEEVSVLGDLATRALAKGVQIMIEGPGHVPLHLVASQIQGIKRLTNNAPLYVLGPLTTDAAAGYDHIAGAIGGAQAAFYGADFLCYLTPAEHVTLPGPEDVWDGVKASLIAAQSAETALGRPWAVERDLAISRARAALDWDAMAANALDPHTLAKRRKDFHKEKECAMCGSFCAIRMLEGLEPENTCGSK</sequence>
<evidence type="ECO:0000256" key="9">
    <source>
        <dbReference type="NCBIfam" id="TIGR00190"/>
    </source>
</evidence>
<accession>A0A7C4A9X3</accession>
<dbReference type="GO" id="GO:0070284">
    <property type="term" value="F:phosphomethylpyrimidine synthase activity"/>
    <property type="evidence" value="ECO:0007669"/>
    <property type="project" value="UniProtKB-EC"/>
</dbReference>
<dbReference type="SFLD" id="SFLDS00113">
    <property type="entry name" value="Radical_SAM_Phosphomethylpyrim"/>
    <property type="match status" value="1"/>
</dbReference>
<evidence type="ECO:0000256" key="6">
    <source>
        <dbReference type="ARBA" id="ARBA00023004"/>
    </source>
</evidence>
<dbReference type="NCBIfam" id="TIGR00190">
    <property type="entry name" value="thiC"/>
    <property type="match status" value="1"/>
</dbReference>
<comment type="caution">
    <text evidence="10">The sequence shown here is derived from an EMBL/GenBank/DDBJ whole genome shotgun (WGS) entry which is preliminary data.</text>
</comment>
<dbReference type="EC" id="4.1.99.17" evidence="9"/>
<dbReference type="SFLD" id="SFLDF00407">
    <property type="entry name" value="phosphomethylpyrimidine_syntha"/>
    <property type="match status" value="1"/>
</dbReference>
<dbReference type="EMBL" id="DSRP01000050">
    <property type="protein sequence ID" value="HGG91450.1"/>
    <property type="molecule type" value="Genomic_DNA"/>
</dbReference>
<evidence type="ECO:0000256" key="8">
    <source>
        <dbReference type="ARBA" id="ARBA00023239"/>
    </source>
</evidence>
<dbReference type="GO" id="GO:0009228">
    <property type="term" value="P:thiamine biosynthetic process"/>
    <property type="evidence" value="ECO:0007669"/>
    <property type="project" value="UniProtKB-UniRule"/>
</dbReference>
<evidence type="ECO:0000256" key="1">
    <source>
        <dbReference type="ARBA" id="ARBA00001966"/>
    </source>
</evidence>
<proteinExistence type="predicted"/>
<keyword evidence="7" id="KW-0411">Iron-sulfur</keyword>
<dbReference type="AlphaFoldDB" id="A0A7C4A9X3"/>
<dbReference type="Gene3D" id="3.20.20.540">
    <property type="entry name" value="Radical SAM ThiC family, central domain"/>
    <property type="match status" value="1"/>
</dbReference>
<name>A0A7C4A9X3_9BACT</name>
<dbReference type="InterPro" id="IPR002817">
    <property type="entry name" value="ThiC/BzaA/B"/>
</dbReference>
<evidence type="ECO:0000256" key="7">
    <source>
        <dbReference type="ARBA" id="ARBA00023014"/>
    </source>
</evidence>
<gene>
    <name evidence="10" type="primary">thiC</name>
    <name evidence="10" type="ORF">ENR59_00670</name>
</gene>
<keyword evidence="2" id="KW-0004">4Fe-4S</keyword>
<keyword evidence="8" id="KW-0456">Lyase</keyword>
<comment type="cofactor">
    <cofactor evidence="1">
        <name>[4Fe-4S] cluster</name>
        <dbReference type="ChEBI" id="CHEBI:49883"/>
    </cofactor>
</comment>
<evidence type="ECO:0000256" key="5">
    <source>
        <dbReference type="ARBA" id="ARBA00022833"/>
    </source>
</evidence>
<keyword evidence="4" id="KW-0479">Metal-binding</keyword>
<dbReference type="InterPro" id="IPR038521">
    <property type="entry name" value="ThiC/Bza_core_dom"/>
</dbReference>
<dbReference type="NCBIfam" id="NF009895">
    <property type="entry name" value="PRK13352.1"/>
    <property type="match status" value="1"/>
</dbReference>
<dbReference type="GO" id="GO:0051539">
    <property type="term" value="F:4 iron, 4 sulfur cluster binding"/>
    <property type="evidence" value="ECO:0007669"/>
    <property type="project" value="UniProtKB-KW"/>
</dbReference>
<reference evidence="10" key="1">
    <citation type="journal article" date="2020" name="mSystems">
        <title>Genome- and Community-Level Interaction Insights into Carbon Utilization and Element Cycling Functions of Hydrothermarchaeota in Hydrothermal Sediment.</title>
        <authorList>
            <person name="Zhou Z."/>
            <person name="Liu Y."/>
            <person name="Xu W."/>
            <person name="Pan J."/>
            <person name="Luo Z.H."/>
            <person name="Li M."/>
        </authorList>
    </citation>
    <scope>NUCLEOTIDE SEQUENCE [LARGE SCALE GENOMIC DNA]</scope>
    <source>
        <strain evidence="10">SpSt-413</strain>
    </source>
</reference>
<dbReference type="SFLD" id="SFLDG01114">
    <property type="entry name" value="phosphomethylpyrimidine_syntha"/>
    <property type="match status" value="1"/>
</dbReference>
<dbReference type="GO" id="GO:0046872">
    <property type="term" value="F:metal ion binding"/>
    <property type="evidence" value="ECO:0007669"/>
    <property type="project" value="UniProtKB-KW"/>
</dbReference>
<evidence type="ECO:0000256" key="2">
    <source>
        <dbReference type="ARBA" id="ARBA00022485"/>
    </source>
</evidence>
<protein>
    <recommendedName>
        <fullName evidence="9">Phosphomethylpyrimidine synthase</fullName>
        <ecNumber evidence="9">4.1.99.17</ecNumber>
    </recommendedName>
</protein>
<evidence type="ECO:0000313" key="10">
    <source>
        <dbReference type="EMBL" id="HGG91450.1"/>
    </source>
</evidence>
<dbReference type="Pfam" id="PF01964">
    <property type="entry name" value="ThiC_Rad_SAM"/>
    <property type="match status" value="1"/>
</dbReference>